<name>A0A840VHW5_9ACTN</name>
<dbReference type="AlphaFoldDB" id="A0A840VHW5"/>
<protein>
    <submittedName>
        <fullName evidence="2">ABC-type glycerol-3-phosphate transport system permease component</fullName>
    </submittedName>
</protein>
<comment type="caution">
    <text evidence="2">The sequence shown here is derived from an EMBL/GenBank/DDBJ whole genome shotgun (WGS) entry which is preliminary data.</text>
</comment>
<keyword evidence="1" id="KW-1133">Transmembrane helix</keyword>
<organism evidence="2 3">
    <name type="scientific">Micromonospora parathelypteridis</name>
    <dbReference type="NCBI Taxonomy" id="1839617"/>
    <lineage>
        <taxon>Bacteria</taxon>
        <taxon>Bacillati</taxon>
        <taxon>Actinomycetota</taxon>
        <taxon>Actinomycetes</taxon>
        <taxon>Micromonosporales</taxon>
        <taxon>Micromonosporaceae</taxon>
        <taxon>Micromonospora</taxon>
    </lineage>
</organism>
<evidence type="ECO:0000256" key="1">
    <source>
        <dbReference type="SAM" id="Phobius"/>
    </source>
</evidence>
<keyword evidence="1" id="KW-0472">Membrane</keyword>
<gene>
    <name evidence="2" type="ORF">HNR20_000852</name>
</gene>
<dbReference type="RefSeq" id="WP_184176690.1">
    <property type="nucleotide sequence ID" value="NZ_BMNF01000003.1"/>
</dbReference>
<keyword evidence="1" id="KW-0812">Transmembrane</keyword>
<proteinExistence type="predicted"/>
<sequence length="72" mass="7628">MSPVLLAVVLLLFVIRNAGLLGIWTGLILLCVASSPPFTVFFVTALLGTRSTSMAMPPAQLPADAGRWCVQN</sequence>
<feature type="transmembrane region" description="Helical" evidence="1">
    <location>
        <begin position="27"/>
        <end position="47"/>
    </location>
</feature>
<dbReference type="EMBL" id="JACHDP010000001">
    <property type="protein sequence ID" value="MBB5476347.1"/>
    <property type="molecule type" value="Genomic_DNA"/>
</dbReference>
<reference evidence="2 3" key="1">
    <citation type="submission" date="2020-08" db="EMBL/GenBank/DDBJ databases">
        <title>Sequencing the genomes of 1000 actinobacteria strains.</title>
        <authorList>
            <person name="Klenk H.-P."/>
        </authorList>
    </citation>
    <scope>NUCLEOTIDE SEQUENCE [LARGE SCALE GENOMIC DNA]</scope>
    <source>
        <strain evidence="2 3">DSM 103125</strain>
    </source>
</reference>
<dbReference type="Proteomes" id="UP000586947">
    <property type="component" value="Unassembled WGS sequence"/>
</dbReference>
<evidence type="ECO:0000313" key="2">
    <source>
        <dbReference type="EMBL" id="MBB5476347.1"/>
    </source>
</evidence>
<keyword evidence="3" id="KW-1185">Reference proteome</keyword>
<evidence type="ECO:0000313" key="3">
    <source>
        <dbReference type="Proteomes" id="UP000586947"/>
    </source>
</evidence>
<accession>A0A840VHW5</accession>